<evidence type="ECO:0008006" key="4">
    <source>
        <dbReference type="Google" id="ProtNLM"/>
    </source>
</evidence>
<reference evidence="2 3" key="1">
    <citation type="journal article" date="2010" name="J. Bacteriol.">
        <title>Genome sequence of Lentisphaera araneosa HTCC2155T, the type species of the order Lentisphaerales in the phylum Lentisphaerae.</title>
        <authorList>
            <person name="Thrash J.C."/>
            <person name="Cho J.C."/>
            <person name="Vergin K.L."/>
            <person name="Morris R.M."/>
            <person name="Giovannoni S.J."/>
        </authorList>
    </citation>
    <scope>NUCLEOTIDE SEQUENCE [LARGE SCALE GENOMIC DNA]</scope>
    <source>
        <strain evidence="2 3">HTCC2155</strain>
    </source>
</reference>
<dbReference type="AlphaFoldDB" id="A6DKK1"/>
<gene>
    <name evidence="2" type="ORF">LNTAR_00820</name>
</gene>
<proteinExistence type="predicted"/>
<keyword evidence="1" id="KW-0812">Transmembrane</keyword>
<protein>
    <recommendedName>
        <fullName evidence="4">Cell envelope integrity protein CreD</fullName>
    </recommendedName>
</protein>
<feature type="transmembrane region" description="Helical" evidence="1">
    <location>
        <begin position="359"/>
        <end position="377"/>
    </location>
</feature>
<accession>A6DKK1</accession>
<dbReference type="NCBIfam" id="NF008712">
    <property type="entry name" value="PRK11715.1-1"/>
    <property type="match status" value="1"/>
</dbReference>
<sequence length="442" mass="49955">MREKAMSDEYKYTSPIPKILNFLKDSLMLKIAMIAIIISLLTIPKSLILELIAEREQRSAEVLNQIHQKWGGSQNIYGPILSIPFNSDTGPKLIHLHPEELNIQGQLKPEERKKSIFKTIVYKGEMNYDFSFDLRSLKDLPTSKNLDYEKAILSFGISDLKGLSRSITLEVGKEKINALQGIPISNGLSSGFHFPIQMDSEQVLLSMSTKLQFNGSQEISLSPSGRKTLVQLQSSWPHPGFEGKYLPDTYQINDTGFNAQWEVHDLQRTFVSSWFDQEQSPSSELCSVRLIQFNGSYSQVHRLVKYTLLFLCFTFAAIFICERLGQINIHPLQYILVGFASMMFYLLLLSVSEHLGFNLAYLIASLISTLMISLYSLSLLKSWKNALSITLTTGGLYAYLFGTIQLEDYALLMGSLGLIITLGIVMYFTRDLNSYKAVEVEA</sequence>
<dbReference type="PANTHER" id="PTHR30092:SF0">
    <property type="entry name" value="INNER MEMBRANE PROTEIN CRED"/>
    <property type="match status" value="1"/>
</dbReference>
<dbReference type="STRING" id="313628.LNTAR_00820"/>
<dbReference type="Proteomes" id="UP000004947">
    <property type="component" value="Unassembled WGS sequence"/>
</dbReference>
<feature type="transmembrane region" description="Helical" evidence="1">
    <location>
        <begin position="303"/>
        <end position="320"/>
    </location>
</feature>
<dbReference type="InterPro" id="IPR010364">
    <property type="entry name" value="Uncharacterised_IM_CreD"/>
</dbReference>
<comment type="caution">
    <text evidence="2">The sequence shown here is derived from an EMBL/GenBank/DDBJ whole genome shotgun (WGS) entry which is preliminary data.</text>
</comment>
<evidence type="ECO:0000256" key="1">
    <source>
        <dbReference type="SAM" id="Phobius"/>
    </source>
</evidence>
<dbReference type="PANTHER" id="PTHR30092">
    <property type="entry name" value="INNER MEMBRANE PROTEIN CRED"/>
    <property type="match status" value="1"/>
</dbReference>
<dbReference type="PIRSF" id="PIRSF004548">
    <property type="entry name" value="CreD"/>
    <property type="match status" value="1"/>
</dbReference>
<organism evidence="2 3">
    <name type="scientific">Lentisphaera araneosa HTCC2155</name>
    <dbReference type="NCBI Taxonomy" id="313628"/>
    <lineage>
        <taxon>Bacteria</taxon>
        <taxon>Pseudomonadati</taxon>
        <taxon>Lentisphaerota</taxon>
        <taxon>Lentisphaeria</taxon>
        <taxon>Lentisphaerales</taxon>
        <taxon>Lentisphaeraceae</taxon>
        <taxon>Lentisphaera</taxon>
    </lineage>
</organism>
<keyword evidence="1" id="KW-0472">Membrane</keyword>
<feature type="transmembrane region" description="Helical" evidence="1">
    <location>
        <begin position="409"/>
        <end position="428"/>
    </location>
</feature>
<feature type="transmembrane region" description="Helical" evidence="1">
    <location>
        <begin position="27"/>
        <end position="48"/>
    </location>
</feature>
<dbReference type="EMBL" id="ABCK01000007">
    <property type="protein sequence ID" value="EDM27899.1"/>
    <property type="molecule type" value="Genomic_DNA"/>
</dbReference>
<keyword evidence="3" id="KW-1185">Reference proteome</keyword>
<evidence type="ECO:0000313" key="3">
    <source>
        <dbReference type="Proteomes" id="UP000004947"/>
    </source>
</evidence>
<name>A6DKK1_9BACT</name>
<evidence type="ECO:0000313" key="2">
    <source>
        <dbReference type="EMBL" id="EDM27899.1"/>
    </source>
</evidence>
<feature type="transmembrane region" description="Helical" evidence="1">
    <location>
        <begin position="332"/>
        <end position="352"/>
    </location>
</feature>
<keyword evidence="1" id="KW-1133">Transmembrane helix</keyword>
<dbReference type="GO" id="GO:0005886">
    <property type="term" value="C:plasma membrane"/>
    <property type="evidence" value="ECO:0007669"/>
    <property type="project" value="TreeGrafter"/>
</dbReference>
<dbReference type="eggNOG" id="COG4452">
    <property type="taxonomic scope" value="Bacteria"/>
</dbReference>
<dbReference type="Pfam" id="PF06123">
    <property type="entry name" value="CreD"/>
    <property type="match status" value="1"/>
</dbReference>